<accession>A0A402D5I5</accession>
<organism evidence="1 2">
    <name type="scientific">Capsulimonas corticalis</name>
    <dbReference type="NCBI Taxonomy" id="2219043"/>
    <lineage>
        <taxon>Bacteria</taxon>
        <taxon>Bacillati</taxon>
        <taxon>Armatimonadota</taxon>
        <taxon>Armatimonadia</taxon>
        <taxon>Capsulimonadales</taxon>
        <taxon>Capsulimonadaceae</taxon>
        <taxon>Capsulimonas</taxon>
    </lineage>
</organism>
<proteinExistence type="predicted"/>
<evidence type="ECO:0000313" key="2">
    <source>
        <dbReference type="Proteomes" id="UP000287394"/>
    </source>
</evidence>
<dbReference type="Proteomes" id="UP000287394">
    <property type="component" value="Chromosome"/>
</dbReference>
<dbReference type="AlphaFoldDB" id="A0A402D5I5"/>
<keyword evidence="2" id="KW-1185">Reference proteome</keyword>
<sequence>MKLVCSRIACIAALLFSLAFAASAKPPTLSSANTPPIPAEVQQGRTYVANLTYIQSEGDAPTTLKMVLETPGGEVIVPAAIPSGDATAGIPVTWSYTPANSGTYHYHFEAVSSTGGSVRFPATVNNDFEFVSSNPITKWIIFLVGTAIALIFLPFVVYVGARAANKRGDPAAASRVALLVGVLASYALFFYLFFANYGPLMMVLGGIVALAILIVLFTRK</sequence>
<protein>
    <submittedName>
        <fullName evidence="1">Uncharacterized protein</fullName>
    </submittedName>
</protein>
<evidence type="ECO:0000313" key="1">
    <source>
        <dbReference type="EMBL" id="BDI29790.1"/>
    </source>
</evidence>
<name>A0A402D5I5_9BACT</name>
<dbReference type="KEGG" id="ccot:CCAX7_18410"/>
<dbReference type="RefSeq" id="WP_125206337.1">
    <property type="nucleotide sequence ID" value="NZ_AP025739.1"/>
</dbReference>
<dbReference type="EMBL" id="AP025739">
    <property type="protein sequence ID" value="BDI29790.1"/>
    <property type="molecule type" value="Genomic_DNA"/>
</dbReference>
<reference evidence="1 2" key="1">
    <citation type="journal article" date="2019" name="Int. J. Syst. Evol. Microbiol.">
        <title>Capsulimonas corticalis gen. nov., sp. nov., an aerobic capsulated bacterium, of a novel bacterial order, Capsulimonadales ord. nov., of the class Armatimonadia of the phylum Armatimonadetes.</title>
        <authorList>
            <person name="Li J."/>
            <person name="Kudo C."/>
            <person name="Tonouchi A."/>
        </authorList>
    </citation>
    <scope>NUCLEOTIDE SEQUENCE [LARGE SCALE GENOMIC DNA]</scope>
    <source>
        <strain evidence="1 2">AX-7</strain>
    </source>
</reference>
<gene>
    <name evidence="1" type="ORF">CCAX7_18410</name>
</gene>